<evidence type="ECO:0000256" key="10">
    <source>
        <dbReference type="ARBA" id="ARBA00031323"/>
    </source>
</evidence>
<keyword evidence="7 13" id="KW-0808">Transferase</keyword>
<evidence type="ECO:0000256" key="11">
    <source>
        <dbReference type="ARBA" id="ARBA00031350"/>
    </source>
</evidence>
<dbReference type="GO" id="GO:0004719">
    <property type="term" value="F:protein-L-isoaspartate (D-aspartate) O-methyltransferase activity"/>
    <property type="evidence" value="ECO:0007669"/>
    <property type="project" value="UniProtKB-EC"/>
</dbReference>
<dbReference type="Proteomes" id="UP000316806">
    <property type="component" value="Chromosome"/>
</dbReference>
<dbReference type="PANTHER" id="PTHR11579">
    <property type="entry name" value="PROTEIN-L-ISOASPARTATE O-METHYLTRANSFERASE"/>
    <property type="match status" value="1"/>
</dbReference>
<dbReference type="AlphaFoldDB" id="A0A516R1M2"/>
<protein>
    <recommendedName>
        <fullName evidence="4">Protein-L-isoaspartate O-methyltransferase</fullName>
        <ecNumber evidence="3">2.1.1.77</ecNumber>
    </recommendedName>
    <alternativeName>
        <fullName evidence="11">L-isoaspartyl protein carboxyl methyltransferase</fullName>
    </alternativeName>
    <alternativeName>
        <fullName evidence="9">Protein L-isoaspartyl methyltransferase</fullName>
    </alternativeName>
    <alternativeName>
        <fullName evidence="10">Protein-beta-aspartate methyltransferase</fullName>
    </alternativeName>
</protein>
<keyword evidence="8" id="KW-0949">S-adenosyl-L-methionine</keyword>
<comment type="subcellular location">
    <subcellularLocation>
        <location evidence="1">Cytoplasm</location>
    </subcellularLocation>
</comment>
<dbReference type="Pfam" id="PF01135">
    <property type="entry name" value="PCMT"/>
    <property type="match status" value="1"/>
</dbReference>
<dbReference type="CDD" id="cd02440">
    <property type="entry name" value="AdoMet_MTases"/>
    <property type="match status" value="1"/>
</dbReference>
<organism evidence="13 14">
    <name type="scientific">Streptomyces spectabilis</name>
    <dbReference type="NCBI Taxonomy" id="68270"/>
    <lineage>
        <taxon>Bacteria</taxon>
        <taxon>Bacillati</taxon>
        <taxon>Actinomycetota</taxon>
        <taxon>Actinomycetes</taxon>
        <taxon>Kitasatosporales</taxon>
        <taxon>Streptomycetaceae</taxon>
        <taxon>Streptomyces</taxon>
    </lineage>
</organism>
<evidence type="ECO:0000256" key="12">
    <source>
        <dbReference type="SAM" id="MobiDB-lite"/>
    </source>
</evidence>
<dbReference type="EMBL" id="CP040916">
    <property type="protein sequence ID" value="QDQ09555.1"/>
    <property type="molecule type" value="Genomic_DNA"/>
</dbReference>
<evidence type="ECO:0000313" key="14">
    <source>
        <dbReference type="Proteomes" id="UP000316806"/>
    </source>
</evidence>
<keyword evidence="5" id="KW-0963">Cytoplasm</keyword>
<evidence type="ECO:0000256" key="3">
    <source>
        <dbReference type="ARBA" id="ARBA00011890"/>
    </source>
</evidence>
<evidence type="ECO:0000256" key="7">
    <source>
        <dbReference type="ARBA" id="ARBA00022679"/>
    </source>
</evidence>
<evidence type="ECO:0000256" key="2">
    <source>
        <dbReference type="ARBA" id="ARBA00005369"/>
    </source>
</evidence>
<evidence type="ECO:0000313" key="13">
    <source>
        <dbReference type="EMBL" id="QDQ09555.1"/>
    </source>
</evidence>
<dbReference type="Gene3D" id="3.40.50.150">
    <property type="entry name" value="Vaccinia Virus protein VP39"/>
    <property type="match status" value="1"/>
</dbReference>
<comment type="similarity">
    <text evidence="2">Belongs to the methyltransferase superfamily. L-isoaspartyl/D-aspartyl protein methyltransferase family.</text>
</comment>
<dbReference type="PANTHER" id="PTHR11579:SF0">
    <property type="entry name" value="PROTEIN-L-ISOASPARTATE(D-ASPARTATE) O-METHYLTRANSFERASE"/>
    <property type="match status" value="1"/>
</dbReference>
<evidence type="ECO:0000256" key="8">
    <source>
        <dbReference type="ARBA" id="ARBA00022691"/>
    </source>
</evidence>
<evidence type="ECO:0000256" key="5">
    <source>
        <dbReference type="ARBA" id="ARBA00022490"/>
    </source>
</evidence>
<dbReference type="SUPFAM" id="SSF53335">
    <property type="entry name" value="S-adenosyl-L-methionine-dependent methyltransferases"/>
    <property type="match status" value="1"/>
</dbReference>
<evidence type="ECO:0000256" key="4">
    <source>
        <dbReference type="ARBA" id="ARBA00013346"/>
    </source>
</evidence>
<dbReference type="InterPro" id="IPR029063">
    <property type="entry name" value="SAM-dependent_MTases_sf"/>
</dbReference>
<gene>
    <name evidence="13" type="ORF">FH965_02420</name>
</gene>
<sequence length="249" mass="26647">MRHSTTGTRGDHGGDRGAAASRVRVGRPRQWLRAVYRTRSSLITQIADGEVPPDGPTGCADFTGSISCPAVVVNMLHHLDPQPGERILEIGTGTGYNTPLLAERVGAFNVTSIEIDETLAERAATALHAPGPAPYLVVGEGEEGYPPGARYDRMISTAAVRQVPQAWIDQVRPGGVILTPLDSPFQCDGLALLVADGDGGANGAFVGAVDFMKTRGQREPRSYAELGWPTWAEHRVTVEEGRQRIRAES</sequence>
<dbReference type="GO" id="GO:0005737">
    <property type="term" value="C:cytoplasm"/>
    <property type="evidence" value="ECO:0007669"/>
    <property type="project" value="UniProtKB-SubCell"/>
</dbReference>
<reference evidence="13 14" key="1">
    <citation type="journal article" date="2019" name="J. Ind. Microbiol. Biotechnol.">
        <title>The complete genomic sequence of Streptomyces spectabilis NRRL-2792 and identification of secondary metabolite biosynthetic gene clusters.</title>
        <authorList>
            <person name="Sinha A."/>
            <person name="Phillips-Salemka S."/>
            <person name="Niraula T.A."/>
            <person name="Short K.A."/>
            <person name="Niraula N.P."/>
        </authorList>
    </citation>
    <scope>NUCLEOTIDE SEQUENCE [LARGE SCALE GENOMIC DNA]</scope>
    <source>
        <strain evidence="13 14">NRRL 2792</strain>
    </source>
</reference>
<dbReference type="InterPro" id="IPR000682">
    <property type="entry name" value="PCMT"/>
</dbReference>
<evidence type="ECO:0000256" key="9">
    <source>
        <dbReference type="ARBA" id="ARBA00030757"/>
    </source>
</evidence>
<dbReference type="GO" id="GO:0032259">
    <property type="term" value="P:methylation"/>
    <property type="evidence" value="ECO:0007669"/>
    <property type="project" value="UniProtKB-KW"/>
</dbReference>
<proteinExistence type="inferred from homology"/>
<accession>A0A516R1M2</accession>
<feature type="region of interest" description="Disordered" evidence="12">
    <location>
        <begin position="1"/>
        <end position="23"/>
    </location>
</feature>
<keyword evidence="6 13" id="KW-0489">Methyltransferase</keyword>
<evidence type="ECO:0000256" key="6">
    <source>
        <dbReference type="ARBA" id="ARBA00022603"/>
    </source>
</evidence>
<dbReference type="EC" id="2.1.1.77" evidence="3"/>
<name>A0A516R1M2_STRST</name>
<evidence type="ECO:0000256" key="1">
    <source>
        <dbReference type="ARBA" id="ARBA00004496"/>
    </source>
</evidence>